<dbReference type="PANTHER" id="PTHR46909">
    <property type="entry name" value="39S RIBOSOMAL PROTEIN L36, MITOCHONDRIAL"/>
    <property type="match status" value="1"/>
</dbReference>
<dbReference type="InterPro" id="IPR052143">
    <property type="entry name" value="Mitoribosomal_bL36m"/>
</dbReference>
<dbReference type="CTD" id="64979"/>
<evidence type="ECO:0000256" key="5">
    <source>
        <dbReference type="ARBA" id="ARBA00023128"/>
    </source>
</evidence>
<evidence type="ECO:0000313" key="9">
    <source>
        <dbReference type="RefSeq" id="XP_010855441.1"/>
    </source>
</evidence>
<evidence type="ECO:0000256" key="7">
    <source>
        <dbReference type="RuleBase" id="RU000570"/>
    </source>
</evidence>
<dbReference type="GO" id="GO:0005762">
    <property type="term" value="C:mitochondrial large ribosomal subunit"/>
    <property type="evidence" value="ECO:0007669"/>
    <property type="project" value="TreeGrafter"/>
</dbReference>
<evidence type="ECO:0000256" key="4">
    <source>
        <dbReference type="ARBA" id="ARBA00022980"/>
    </source>
</evidence>
<keyword evidence="4 7" id="KW-0689">Ribosomal protein</keyword>
<dbReference type="GO" id="GO:0006412">
    <property type="term" value="P:translation"/>
    <property type="evidence" value="ECO:0007669"/>
    <property type="project" value="InterPro"/>
</dbReference>
<comment type="subcellular location">
    <subcellularLocation>
        <location evidence="1">Mitochondrion</location>
    </subcellularLocation>
</comment>
<keyword evidence="3" id="KW-0809">Transit peptide</keyword>
<comment type="similarity">
    <text evidence="2 7">Belongs to the bacterial ribosomal protein bL36 family.</text>
</comment>
<reference evidence="9" key="1">
    <citation type="submission" date="2025-08" db="UniProtKB">
        <authorList>
            <consortium name="RefSeq"/>
        </authorList>
    </citation>
    <scope>IDENTIFICATION</scope>
    <source>
        <tissue evidence="9">Blood</tissue>
    </source>
</reference>
<evidence type="ECO:0000313" key="8">
    <source>
        <dbReference type="Proteomes" id="UP000515208"/>
    </source>
</evidence>
<keyword evidence="6 7" id="KW-0687">Ribonucleoprotein</keyword>
<proteinExistence type="inferred from homology"/>
<protein>
    <recommendedName>
        <fullName evidence="7">Ribosomal protein</fullName>
    </recommendedName>
</protein>
<dbReference type="SUPFAM" id="SSF57840">
    <property type="entry name" value="Ribosomal protein L36"/>
    <property type="match status" value="1"/>
</dbReference>
<organism evidence="8 9">
    <name type="scientific">Bison bison bison</name>
    <name type="common">North American plains bison</name>
    <dbReference type="NCBI Taxonomy" id="43346"/>
    <lineage>
        <taxon>Eukaryota</taxon>
        <taxon>Metazoa</taxon>
        <taxon>Chordata</taxon>
        <taxon>Craniata</taxon>
        <taxon>Vertebrata</taxon>
        <taxon>Euteleostomi</taxon>
        <taxon>Mammalia</taxon>
        <taxon>Eutheria</taxon>
        <taxon>Laurasiatheria</taxon>
        <taxon>Artiodactyla</taxon>
        <taxon>Ruminantia</taxon>
        <taxon>Pecora</taxon>
        <taxon>Bovidae</taxon>
        <taxon>Bovinae</taxon>
        <taxon>Bison</taxon>
    </lineage>
</organism>
<gene>
    <name evidence="9" type="primary">MRPL36</name>
</gene>
<dbReference type="KEGG" id="bbis:105001020"/>
<dbReference type="HAMAP" id="MF_00251">
    <property type="entry name" value="Ribosomal_bL36"/>
    <property type="match status" value="1"/>
</dbReference>
<dbReference type="InterPro" id="IPR035977">
    <property type="entry name" value="Ribosomal_bL36_sp"/>
</dbReference>
<accession>A0A6P3IMB8</accession>
<dbReference type="AlphaFoldDB" id="A0A6P3IMB8"/>
<evidence type="ECO:0000256" key="2">
    <source>
        <dbReference type="ARBA" id="ARBA00007645"/>
    </source>
</evidence>
<sequence length="146" mass="15286">MGQWCACGAGRVLRASVCMDSAAQGAGARAGDARHSRAGCGLSSHDMATGLLRRVASAVGPLLQLGGRPLSALAQGPPRAGPATHTPPGLVAALLAARPAFGLQPALGFKTKGVLKKRCKGCYLVKRRGRWFIYCKTNPKHKQRQM</sequence>
<name>A0A6P3IMB8_BISBB</name>
<keyword evidence="5" id="KW-0496">Mitochondrion</keyword>
<dbReference type="InterPro" id="IPR000473">
    <property type="entry name" value="Ribosomal_bL36"/>
</dbReference>
<evidence type="ECO:0000256" key="6">
    <source>
        <dbReference type="ARBA" id="ARBA00023274"/>
    </source>
</evidence>
<dbReference type="Proteomes" id="UP000515208">
    <property type="component" value="Unplaced"/>
</dbReference>
<dbReference type="NCBIfam" id="TIGR01022">
    <property type="entry name" value="rpmJ_bact"/>
    <property type="match status" value="1"/>
</dbReference>
<dbReference type="PANTHER" id="PTHR46909:SF1">
    <property type="entry name" value="LARGE RIBOSOMAL SUBUNIT PROTEIN BL36M"/>
    <property type="match status" value="1"/>
</dbReference>
<dbReference type="Pfam" id="PF00444">
    <property type="entry name" value="Ribosomal_L36"/>
    <property type="match status" value="1"/>
</dbReference>
<dbReference type="OrthoDB" id="10265903at2759"/>
<dbReference type="GeneID" id="105001020"/>
<keyword evidence="8" id="KW-1185">Reference proteome</keyword>
<dbReference type="GO" id="GO:0003735">
    <property type="term" value="F:structural constituent of ribosome"/>
    <property type="evidence" value="ECO:0007669"/>
    <property type="project" value="InterPro"/>
</dbReference>
<evidence type="ECO:0000256" key="1">
    <source>
        <dbReference type="ARBA" id="ARBA00004173"/>
    </source>
</evidence>
<evidence type="ECO:0000256" key="3">
    <source>
        <dbReference type="ARBA" id="ARBA00022946"/>
    </source>
</evidence>
<dbReference type="RefSeq" id="XP_010855441.1">
    <property type="nucleotide sequence ID" value="XM_010857139.1"/>
</dbReference>